<keyword evidence="5" id="KW-1003">Cell membrane</keyword>
<keyword evidence="8 12" id="KW-0653">Protein transport</keyword>
<keyword evidence="4 12" id="KW-0813">Transport</keyword>
<dbReference type="PANTHER" id="PTHR30625:SF14">
    <property type="entry name" value="BIOPOLYMER TRANSPORT PROTEIN EXBB"/>
    <property type="match status" value="1"/>
</dbReference>
<feature type="transmembrane region" description="Helical" evidence="13">
    <location>
        <begin position="177"/>
        <end position="198"/>
    </location>
</feature>
<keyword evidence="10 13" id="KW-0472">Membrane</keyword>
<keyword evidence="7 13" id="KW-0812">Transmembrane</keyword>
<keyword evidence="16" id="KW-1185">Reference proteome</keyword>
<evidence type="ECO:0000256" key="5">
    <source>
        <dbReference type="ARBA" id="ARBA00022475"/>
    </source>
</evidence>
<protein>
    <recommendedName>
        <fullName evidence="3">Biopolymer transport protein ExbB</fullName>
    </recommendedName>
</protein>
<dbReference type="GO" id="GO:0005886">
    <property type="term" value="C:plasma membrane"/>
    <property type="evidence" value="ECO:0007669"/>
    <property type="project" value="UniProtKB-SubCell"/>
</dbReference>
<evidence type="ECO:0000313" key="16">
    <source>
        <dbReference type="Proteomes" id="UP000599523"/>
    </source>
</evidence>
<gene>
    <name evidence="15" type="ORF">GPA21_19765</name>
</gene>
<reference evidence="15" key="1">
    <citation type="submission" date="2019-12" db="EMBL/GenBank/DDBJ databases">
        <title>Comparative genomics gives insights into the taxonomy of the Azoarcus-Aromatoleum group and reveals separate origins of nif in the plant-associated Azoarcus and non-plant-associated Aromatoleum sub-groups.</title>
        <authorList>
            <person name="Lafos M."/>
            <person name="Maluk M."/>
            <person name="Batista M."/>
            <person name="Junghare M."/>
            <person name="Carmona M."/>
            <person name="Faoro H."/>
            <person name="Cruz L.M."/>
            <person name="Battistoni F."/>
            <person name="De Souza E."/>
            <person name="Pedrosa F."/>
            <person name="Chen W.-M."/>
            <person name="Poole P.S."/>
            <person name="Dixon R.A."/>
            <person name="James E.K."/>
        </authorList>
    </citation>
    <scope>NUCLEOTIDE SEQUENCE</scope>
    <source>
        <strain evidence="15">NSC3</strain>
    </source>
</reference>
<keyword evidence="9 13" id="KW-1133">Transmembrane helix</keyword>
<comment type="subcellular location">
    <subcellularLocation>
        <location evidence="1">Cell inner membrane</location>
        <topology evidence="1">Multi-pass membrane protein</topology>
    </subcellularLocation>
    <subcellularLocation>
        <location evidence="12">Membrane</location>
        <topology evidence="12">Multi-pass membrane protein</topology>
    </subcellularLocation>
</comment>
<dbReference type="Proteomes" id="UP000599523">
    <property type="component" value="Unassembled WGS sequence"/>
</dbReference>
<evidence type="ECO:0000313" key="15">
    <source>
        <dbReference type="EMBL" id="NMG05178.1"/>
    </source>
</evidence>
<evidence type="ECO:0000256" key="4">
    <source>
        <dbReference type="ARBA" id="ARBA00022448"/>
    </source>
</evidence>
<name>A0A972FGK4_9RHOO</name>
<dbReference type="RefSeq" id="WP_211163723.1">
    <property type="nucleotide sequence ID" value="NZ_CAWPHM010000143.1"/>
</dbReference>
<comment type="similarity">
    <text evidence="12">Belongs to the exbB/tolQ family.</text>
</comment>
<comment type="caution">
    <text evidence="15">The sequence shown here is derived from an EMBL/GenBank/DDBJ whole genome shotgun (WGS) entry which is preliminary data.</text>
</comment>
<dbReference type="EMBL" id="WTVM01000229">
    <property type="protein sequence ID" value="NMG05178.1"/>
    <property type="molecule type" value="Genomic_DNA"/>
</dbReference>
<evidence type="ECO:0000256" key="8">
    <source>
        <dbReference type="ARBA" id="ARBA00022927"/>
    </source>
</evidence>
<evidence type="ECO:0000256" key="1">
    <source>
        <dbReference type="ARBA" id="ARBA00004429"/>
    </source>
</evidence>
<evidence type="ECO:0000256" key="9">
    <source>
        <dbReference type="ARBA" id="ARBA00022989"/>
    </source>
</evidence>
<sequence length="243" mass="25277">MNASFDVAHIWAQSDAVAHATALVLLAMSIASWTIIIGKTAGLLRLRRSMLGAVDSFWRAESREEALAAISAHDRSKVFTSVAADAFEAAQAYEGRRTGGIGAGVDASEFLGRTLQQSTVAAQARVEQGLTMLASVGATAPFVGLFGTVWGIYHALVGLSGQSAVVLDQVAGPVGEALIMTAAGLFVAIPAVLAYNAFSRANRLVLARLDGFANGLHAYLVAGVRLSQRVDDGGTPPRPQQAS</sequence>
<dbReference type="GO" id="GO:0017038">
    <property type="term" value="P:protein import"/>
    <property type="evidence" value="ECO:0007669"/>
    <property type="project" value="TreeGrafter"/>
</dbReference>
<dbReference type="InterPro" id="IPR050790">
    <property type="entry name" value="ExbB/TolQ_transport"/>
</dbReference>
<evidence type="ECO:0000256" key="12">
    <source>
        <dbReference type="RuleBase" id="RU004057"/>
    </source>
</evidence>
<evidence type="ECO:0000256" key="7">
    <source>
        <dbReference type="ARBA" id="ARBA00022692"/>
    </source>
</evidence>
<proteinExistence type="inferred from homology"/>
<keyword evidence="6" id="KW-0997">Cell inner membrane</keyword>
<dbReference type="InterPro" id="IPR002898">
    <property type="entry name" value="MotA_ExbB_proton_chnl"/>
</dbReference>
<dbReference type="AlphaFoldDB" id="A0A972FGK4"/>
<accession>A0A972FGK4</accession>
<feature type="transmembrane region" description="Helical" evidence="13">
    <location>
        <begin position="16"/>
        <end position="38"/>
    </location>
</feature>
<dbReference type="Pfam" id="PF01618">
    <property type="entry name" value="MotA_ExbB"/>
    <property type="match status" value="1"/>
</dbReference>
<comment type="subunit">
    <text evidence="2">The accessory proteins ExbB and ExbD seem to form a complex with TonB.</text>
</comment>
<evidence type="ECO:0000256" key="11">
    <source>
        <dbReference type="ARBA" id="ARBA00024816"/>
    </source>
</evidence>
<feature type="domain" description="MotA/TolQ/ExbB proton channel" evidence="14">
    <location>
        <begin position="107"/>
        <end position="207"/>
    </location>
</feature>
<organism evidence="15 16">
    <name type="scientific">Azoarcus taiwanensis</name>
    <dbReference type="NCBI Taxonomy" id="666964"/>
    <lineage>
        <taxon>Bacteria</taxon>
        <taxon>Pseudomonadati</taxon>
        <taxon>Pseudomonadota</taxon>
        <taxon>Betaproteobacteria</taxon>
        <taxon>Rhodocyclales</taxon>
        <taxon>Zoogloeaceae</taxon>
        <taxon>Azoarcus</taxon>
    </lineage>
</organism>
<comment type="function">
    <text evidence="11">Involved in the TonB-dependent energy-dependent transport of various receptor-bound substrates. Protects ExbD from proteolytic degradation and functionally stabilizes TonB.</text>
</comment>
<evidence type="ECO:0000259" key="14">
    <source>
        <dbReference type="Pfam" id="PF01618"/>
    </source>
</evidence>
<evidence type="ECO:0000256" key="2">
    <source>
        <dbReference type="ARBA" id="ARBA00011471"/>
    </source>
</evidence>
<dbReference type="PANTHER" id="PTHR30625">
    <property type="entry name" value="PROTEIN TOLQ"/>
    <property type="match status" value="1"/>
</dbReference>
<evidence type="ECO:0000256" key="10">
    <source>
        <dbReference type="ARBA" id="ARBA00023136"/>
    </source>
</evidence>
<feature type="transmembrane region" description="Helical" evidence="13">
    <location>
        <begin position="133"/>
        <end position="157"/>
    </location>
</feature>
<evidence type="ECO:0000256" key="13">
    <source>
        <dbReference type="SAM" id="Phobius"/>
    </source>
</evidence>
<evidence type="ECO:0000256" key="6">
    <source>
        <dbReference type="ARBA" id="ARBA00022519"/>
    </source>
</evidence>
<evidence type="ECO:0000256" key="3">
    <source>
        <dbReference type="ARBA" id="ARBA00022093"/>
    </source>
</evidence>